<keyword evidence="1" id="KW-1185">Reference proteome</keyword>
<dbReference type="PANTHER" id="PTHR23227">
    <property type="entry name" value="BUCENTAUR RELATED"/>
    <property type="match status" value="1"/>
</dbReference>
<dbReference type="Proteomes" id="UP000515154">
    <property type="component" value="Linkage group LG2"/>
</dbReference>
<dbReference type="KEGG" id="osn:115226181"/>
<dbReference type="Gene3D" id="3.60.10.10">
    <property type="entry name" value="Endonuclease/exonuclease/phosphatase"/>
    <property type="match status" value="1"/>
</dbReference>
<dbReference type="RefSeq" id="XP_029653046.1">
    <property type="nucleotide sequence ID" value="XM_029797186.1"/>
</dbReference>
<organism evidence="1 2">
    <name type="scientific">Octopus sinensis</name>
    <name type="common">East Asian common octopus</name>
    <dbReference type="NCBI Taxonomy" id="2607531"/>
    <lineage>
        <taxon>Eukaryota</taxon>
        <taxon>Metazoa</taxon>
        <taxon>Spiralia</taxon>
        <taxon>Lophotrochozoa</taxon>
        <taxon>Mollusca</taxon>
        <taxon>Cephalopoda</taxon>
        <taxon>Coleoidea</taxon>
        <taxon>Octopodiformes</taxon>
        <taxon>Octopoda</taxon>
        <taxon>Incirrata</taxon>
        <taxon>Octopodidae</taxon>
        <taxon>Octopus</taxon>
    </lineage>
</organism>
<proteinExistence type="predicted"/>
<evidence type="ECO:0000313" key="2">
    <source>
        <dbReference type="RefSeq" id="XP_029653046.1"/>
    </source>
</evidence>
<dbReference type="SUPFAM" id="SSF56219">
    <property type="entry name" value="DNase I-like"/>
    <property type="match status" value="1"/>
</dbReference>
<name>A0A6P7TW84_9MOLL</name>
<protein>
    <submittedName>
        <fullName evidence="2">Craniofacial development protein 2-like</fullName>
    </submittedName>
</protein>
<accession>A0A6P7TW84</accession>
<dbReference type="PANTHER" id="PTHR23227:SF67">
    <property type="entry name" value="CRANIOFACIAL DEVELOPMENT PROTEIN 2-LIKE"/>
    <property type="match status" value="1"/>
</dbReference>
<dbReference type="InterPro" id="IPR036691">
    <property type="entry name" value="Endo/exonu/phosph_ase_sf"/>
</dbReference>
<dbReference type="AlphaFoldDB" id="A0A6P7TW84"/>
<sequence length="155" mass="16984">MELPSLSAIAPMRHSLPGNLSPPHLARIRLRCSANNISAVVVYAPTLTASDEDKDSFYDVLQAVVGRIPASDILIVAGDWNARTGPSNTTNDHILGRFPIGNQCADGERLVNFAVANHLTVSSMRFQHPRRHLLTWYSNDGVAANQIDHFLVRSC</sequence>
<dbReference type="InterPro" id="IPR027124">
    <property type="entry name" value="Swc5/CFDP1/2"/>
</dbReference>
<gene>
    <name evidence="2" type="primary">LOC115226181</name>
</gene>
<evidence type="ECO:0000313" key="1">
    <source>
        <dbReference type="Proteomes" id="UP000515154"/>
    </source>
</evidence>
<reference evidence="2" key="1">
    <citation type="submission" date="2025-08" db="UniProtKB">
        <authorList>
            <consortium name="RefSeq"/>
        </authorList>
    </citation>
    <scope>IDENTIFICATION</scope>
</reference>